<reference evidence="1" key="1">
    <citation type="submission" date="2020-05" db="EMBL/GenBank/DDBJ databases">
        <authorList>
            <person name="Chiriac C."/>
            <person name="Salcher M."/>
            <person name="Ghai R."/>
            <person name="Kavagutti S V."/>
        </authorList>
    </citation>
    <scope>NUCLEOTIDE SEQUENCE</scope>
</reference>
<dbReference type="EMBL" id="CAEZTS010000028">
    <property type="protein sequence ID" value="CAB4572314.1"/>
    <property type="molecule type" value="Genomic_DNA"/>
</dbReference>
<proteinExistence type="predicted"/>
<sequence length="70" mass="7504">MLSGRPDERAMDSIRLISSRANSESGDWYASLISCTTPEPVDAMASTSATSSSAVLKRVPSGEPSLVRWM</sequence>
<name>A0A6J6EAI2_9ZZZZ</name>
<gene>
    <name evidence="1" type="ORF">UFOPK1722_00468</name>
</gene>
<accession>A0A6J6EAI2</accession>
<protein>
    <submittedName>
        <fullName evidence="1">Unannotated protein</fullName>
    </submittedName>
</protein>
<dbReference type="AlphaFoldDB" id="A0A6J6EAI2"/>
<evidence type="ECO:0000313" key="1">
    <source>
        <dbReference type="EMBL" id="CAB4572314.1"/>
    </source>
</evidence>
<organism evidence="1">
    <name type="scientific">freshwater metagenome</name>
    <dbReference type="NCBI Taxonomy" id="449393"/>
    <lineage>
        <taxon>unclassified sequences</taxon>
        <taxon>metagenomes</taxon>
        <taxon>ecological metagenomes</taxon>
    </lineage>
</organism>